<feature type="transmembrane region" description="Helical" evidence="5">
    <location>
        <begin position="43"/>
        <end position="63"/>
    </location>
</feature>
<evidence type="ECO:0000313" key="7">
    <source>
        <dbReference type="EMBL" id="MEM6250709.1"/>
    </source>
</evidence>
<dbReference type="Pfam" id="PF04335">
    <property type="entry name" value="VirB8"/>
    <property type="match status" value="1"/>
</dbReference>
<evidence type="ECO:0000256" key="3">
    <source>
        <dbReference type="ARBA" id="ARBA00022989"/>
    </source>
</evidence>
<evidence type="ECO:0000259" key="6">
    <source>
        <dbReference type="Pfam" id="PF04335"/>
    </source>
</evidence>
<dbReference type="EMBL" id="JBCHKU010000034">
    <property type="protein sequence ID" value="MEM6250709.1"/>
    <property type="molecule type" value="Genomic_DNA"/>
</dbReference>
<evidence type="ECO:0000313" key="8">
    <source>
        <dbReference type="Proteomes" id="UP001489333"/>
    </source>
</evidence>
<gene>
    <name evidence="7" type="ORF">AAGS29_19110</name>
</gene>
<keyword evidence="8" id="KW-1185">Reference proteome</keyword>
<reference evidence="7 8" key="1">
    <citation type="submission" date="2024-04" db="EMBL/GenBank/DDBJ databases">
        <title>Novel Shewanella species isolated from Baltic Sea sediments.</title>
        <authorList>
            <person name="Martin-Rodriguez A.J."/>
            <person name="Fernandez-Juarez V."/>
            <person name="Valeriano V.D."/>
            <person name="Mihindukulasooriya I."/>
            <person name="Ceresnova L."/>
            <person name="Joffre E."/>
            <person name="Jensie-Markopoulos S."/>
            <person name="Moore E.R.B."/>
            <person name="Sjoling A."/>
        </authorList>
    </citation>
    <scope>NUCLEOTIDE SEQUENCE [LARGE SCALE GENOMIC DNA]</scope>
    <source>
        <strain evidence="7 8">VAX-SP0-0CM-1</strain>
    </source>
</reference>
<keyword evidence="3 5" id="KW-1133">Transmembrane helix</keyword>
<dbReference type="RefSeq" id="WP_012198013.1">
    <property type="nucleotide sequence ID" value="NZ_JBCHKU010000034.1"/>
</dbReference>
<comment type="caution">
    <text evidence="7">The sequence shown here is derived from an EMBL/GenBank/DDBJ whole genome shotgun (WGS) entry which is preliminary data.</text>
</comment>
<dbReference type="CDD" id="cd16425">
    <property type="entry name" value="TrbF"/>
    <property type="match status" value="1"/>
</dbReference>
<keyword evidence="2 5" id="KW-0812">Transmembrane</keyword>
<sequence>MENTPSEVSASSQDELTLLYARARHEWDERLGDTLSQNKNLKLITLVALCIALAAVFGVIYIGSQSKIEPYVFGMNEGQVIALQAAKSMPADDRKKLEMTKIGEIVEYTRTVFTDINAQRTFVLKAYAHLRSSDPAFMQINTYLSQTSPPNVRAETEVVTIKIESILPLGDKAMTYQVEWTELITDRKGVPKPSQHFKAAVEIYYSLPTTPQEFMKNPLGLWVKYFNVTERF</sequence>
<comment type="subcellular location">
    <subcellularLocation>
        <location evidence="1">Membrane</location>
        <topology evidence="1">Single-pass membrane protein</topology>
    </subcellularLocation>
</comment>
<accession>A0ABU9UWT4</accession>
<evidence type="ECO:0000256" key="5">
    <source>
        <dbReference type="SAM" id="Phobius"/>
    </source>
</evidence>
<name>A0ABU9UWT4_9GAMM</name>
<dbReference type="InterPro" id="IPR007430">
    <property type="entry name" value="VirB8"/>
</dbReference>
<dbReference type="Proteomes" id="UP001489333">
    <property type="component" value="Unassembled WGS sequence"/>
</dbReference>
<proteinExistence type="predicted"/>
<evidence type="ECO:0000256" key="2">
    <source>
        <dbReference type="ARBA" id="ARBA00022692"/>
    </source>
</evidence>
<keyword evidence="4 5" id="KW-0472">Membrane</keyword>
<evidence type="ECO:0000256" key="1">
    <source>
        <dbReference type="ARBA" id="ARBA00004167"/>
    </source>
</evidence>
<dbReference type="InterPro" id="IPR032710">
    <property type="entry name" value="NTF2-like_dom_sf"/>
</dbReference>
<protein>
    <submittedName>
        <fullName evidence="7">VirB8/TrbF family protein</fullName>
    </submittedName>
</protein>
<organism evidence="7 8">
    <name type="scientific">Shewanella vaxholmensis</name>
    <dbReference type="NCBI Taxonomy" id="3063535"/>
    <lineage>
        <taxon>Bacteria</taxon>
        <taxon>Pseudomonadati</taxon>
        <taxon>Pseudomonadota</taxon>
        <taxon>Gammaproteobacteria</taxon>
        <taxon>Alteromonadales</taxon>
        <taxon>Shewanellaceae</taxon>
        <taxon>Shewanella</taxon>
    </lineage>
</organism>
<dbReference type="SUPFAM" id="SSF54427">
    <property type="entry name" value="NTF2-like"/>
    <property type="match status" value="1"/>
</dbReference>
<feature type="domain" description="Bacterial virulence protein VirB8" evidence="6">
    <location>
        <begin position="22"/>
        <end position="230"/>
    </location>
</feature>
<dbReference type="Gene3D" id="3.10.450.230">
    <property type="entry name" value="VirB8 protein"/>
    <property type="match status" value="1"/>
</dbReference>
<dbReference type="InterPro" id="IPR035658">
    <property type="entry name" value="TrbF"/>
</dbReference>
<evidence type="ECO:0000256" key="4">
    <source>
        <dbReference type="ARBA" id="ARBA00023136"/>
    </source>
</evidence>